<feature type="domain" description="OmpR/PhoB-type" evidence="9">
    <location>
        <begin position="134"/>
        <end position="232"/>
    </location>
</feature>
<evidence type="ECO:0000256" key="3">
    <source>
        <dbReference type="ARBA" id="ARBA00023012"/>
    </source>
</evidence>
<dbReference type="EMBL" id="FOLO01000019">
    <property type="protein sequence ID" value="SFC82370.1"/>
    <property type="molecule type" value="Genomic_DNA"/>
</dbReference>
<dbReference type="Gene3D" id="3.40.50.2300">
    <property type="match status" value="1"/>
</dbReference>
<dbReference type="Pfam" id="PF00486">
    <property type="entry name" value="Trans_reg_C"/>
    <property type="match status" value="1"/>
</dbReference>
<dbReference type="SUPFAM" id="SSF46894">
    <property type="entry name" value="C-terminal effector domain of the bipartite response regulators"/>
    <property type="match status" value="1"/>
</dbReference>
<keyword evidence="3" id="KW-0902">Two-component regulatory system</keyword>
<dbReference type="Gene3D" id="6.10.250.690">
    <property type="match status" value="1"/>
</dbReference>
<dbReference type="PROSITE" id="PS51755">
    <property type="entry name" value="OMPR_PHOB"/>
    <property type="match status" value="1"/>
</dbReference>
<dbReference type="PROSITE" id="PS50110">
    <property type="entry name" value="RESPONSE_REGULATORY"/>
    <property type="match status" value="1"/>
</dbReference>
<evidence type="ECO:0000313" key="11">
    <source>
        <dbReference type="Proteomes" id="UP000198862"/>
    </source>
</evidence>
<dbReference type="AlphaFoldDB" id="A0A1I1MLE9"/>
<dbReference type="Pfam" id="PF00072">
    <property type="entry name" value="Response_reg"/>
    <property type="match status" value="1"/>
</dbReference>
<comment type="function">
    <text evidence="5">This protein is a positive regulator for the phosphate regulon. Transcription of this operon is positively regulated by PhoB and PhoR when phosphate is limited.</text>
</comment>
<evidence type="ECO:0000256" key="2">
    <source>
        <dbReference type="ARBA" id="ARBA00022553"/>
    </source>
</evidence>
<dbReference type="GO" id="GO:0032993">
    <property type="term" value="C:protein-DNA complex"/>
    <property type="evidence" value="ECO:0007669"/>
    <property type="project" value="TreeGrafter"/>
</dbReference>
<dbReference type="InterPro" id="IPR039420">
    <property type="entry name" value="WalR-like"/>
</dbReference>
<feature type="DNA-binding region" description="OmpR/PhoB-type" evidence="7">
    <location>
        <begin position="134"/>
        <end position="232"/>
    </location>
</feature>
<evidence type="ECO:0000313" key="10">
    <source>
        <dbReference type="EMBL" id="SFC82370.1"/>
    </source>
</evidence>
<feature type="domain" description="Response regulatory" evidence="8">
    <location>
        <begin position="4"/>
        <end position="118"/>
    </location>
</feature>
<evidence type="ECO:0000259" key="9">
    <source>
        <dbReference type="PROSITE" id="PS51755"/>
    </source>
</evidence>
<dbReference type="InterPro" id="IPR011006">
    <property type="entry name" value="CheY-like_superfamily"/>
</dbReference>
<dbReference type="GO" id="GO:0005829">
    <property type="term" value="C:cytosol"/>
    <property type="evidence" value="ECO:0007669"/>
    <property type="project" value="TreeGrafter"/>
</dbReference>
<dbReference type="Gene3D" id="1.10.10.10">
    <property type="entry name" value="Winged helix-like DNA-binding domain superfamily/Winged helix DNA-binding domain"/>
    <property type="match status" value="1"/>
</dbReference>
<keyword evidence="2 6" id="KW-0597">Phosphoprotein</keyword>
<evidence type="ECO:0000256" key="7">
    <source>
        <dbReference type="PROSITE-ProRule" id="PRU01091"/>
    </source>
</evidence>
<name>A0A1I1MLE9_9GAMM</name>
<keyword evidence="11" id="KW-1185">Reference proteome</keyword>
<reference evidence="10 11" key="1">
    <citation type="submission" date="2016-10" db="EMBL/GenBank/DDBJ databases">
        <authorList>
            <person name="de Groot N.N."/>
        </authorList>
    </citation>
    <scope>NUCLEOTIDE SEQUENCE [LARGE SCALE GENOMIC DNA]</scope>
    <source>
        <strain evidence="10 11">DSM 6059</strain>
    </source>
</reference>
<dbReference type="InterPro" id="IPR001789">
    <property type="entry name" value="Sig_transdc_resp-reg_receiver"/>
</dbReference>
<dbReference type="GO" id="GO:0000156">
    <property type="term" value="F:phosphorelay response regulator activity"/>
    <property type="evidence" value="ECO:0007669"/>
    <property type="project" value="TreeGrafter"/>
</dbReference>
<dbReference type="OrthoDB" id="9802426at2"/>
<dbReference type="CDD" id="cd17574">
    <property type="entry name" value="REC_OmpR"/>
    <property type="match status" value="1"/>
</dbReference>
<sequence>MQDKILVVEDDHDIAGILQVHLAELSLKVDHVTSAELALKAIQQHTYSVLLLDIMLPGMDGLTLCRKIKDKSPEQSILMLTARSAEMDRILGLEMGADDYITKPFSTRELQARVKAQLRHVHLLRDKHNPKTDIKSVYLGKLLINLQSHEVYFDNETISLTSTEFDLLHFFAKHPNQVFSRTQLLDSVWGYQHSGYEHTVNSHINRLRSKLEQTCNTHIIETVWGVGYKLNSNSLIHH</sequence>
<dbReference type="Proteomes" id="UP000198862">
    <property type="component" value="Unassembled WGS sequence"/>
</dbReference>
<evidence type="ECO:0000259" key="8">
    <source>
        <dbReference type="PROSITE" id="PS50110"/>
    </source>
</evidence>
<protein>
    <recommendedName>
        <fullName evidence="1">Phosphate regulon transcriptional regulatory protein PhoB</fullName>
    </recommendedName>
</protein>
<dbReference type="PANTHER" id="PTHR48111:SF40">
    <property type="entry name" value="PHOSPHATE REGULON TRANSCRIPTIONAL REGULATORY PROTEIN PHOB"/>
    <property type="match status" value="1"/>
</dbReference>
<dbReference type="STRING" id="1123010.SAMN02745724_02634"/>
<evidence type="ECO:0000256" key="5">
    <source>
        <dbReference type="ARBA" id="ARBA00024735"/>
    </source>
</evidence>
<evidence type="ECO:0000256" key="6">
    <source>
        <dbReference type="PROSITE-ProRule" id="PRU00169"/>
    </source>
</evidence>
<dbReference type="RefSeq" id="WP_091984551.1">
    <property type="nucleotide sequence ID" value="NZ_FOLO01000019.1"/>
</dbReference>
<feature type="modified residue" description="4-aspartylphosphate" evidence="6">
    <location>
        <position position="53"/>
    </location>
</feature>
<dbReference type="CDD" id="cd00383">
    <property type="entry name" value="trans_reg_C"/>
    <property type="match status" value="1"/>
</dbReference>
<dbReference type="PANTHER" id="PTHR48111">
    <property type="entry name" value="REGULATOR OF RPOS"/>
    <property type="match status" value="1"/>
</dbReference>
<proteinExistence type="predicted"/>
<evidence type="ECO:0000256" key="1">
    <source>
        <dbReference type="ARBA" id="ARBA00013332"/>
    </source>
</evidence>
<dbReference type="GO" id="GO:0006355">
    <property type="term" value="P:regulation of DNA-templated transcription"/>
    <property type="evidence" value="ECO:0007669"/>
    <property type="project" value="InterPro"/>
</dbReference>
<dbReference type="InterPro" id="IPR001867">
    <property type="entry name" value="OmpR/PhoB-type_DNA-bd"/>
</dbReference>
<keyword evidence="4 7" id="KW-0238">DNA-binding</keyword>
<dbReference type="InterPro" id="IPR016032">
    <property type="entry name" value="Sig_transdc_resp-reg_C-effctor"/>
</dbReference>
<dbReference type="SMART" id="SM00862">
    <property type="entry name" value="Trans_reg_C"/>
    <property type="match status" value="1"/>
</dbReference>
<dbReference type="InterPro" id="IPR036388">
    <property type="entry name" value="WH-like_DNA-bd_sf"/>
</dbReference>
<dbReference type="GO" id="GO:0000976">
    <property type="term" value="F:transcription cis-regulatory region binding"/>
    <property type="evidence" value="ECO:0007669"/>
    <property type="project" value="TreeGrafter"/>
</dbReference>
<dbReference type="SMART" id="SM00448">
    <property type="entry name" value="REC"/>
    <property type="match status" value="1"/>
</dbReference>
<accession>A0A1I1MLE9</accession>
<gene>
    <name evidence="10" type="ORF">SAMN02745724_02634</name>
</gene>
<dbReference type="FunFam" id="1.10.10.10:FF:000018">
    <property type="entry name" value="DNA-binding response regulator ResD"/>
    <property type="match status" value="1"/>
</dbReference>
<evidence type="ECO:0000256" key="4">
    <source>
        <dbReference type="ARBA" id="ARBA00023125"/>
    </source>
</evidence>
<dbReference type="SUPFAM" id="SSF52172">
    <property type="entry name" value="CheY-like"/>
    <property type="match status" value="1"/>
</dbReference>
<organism evidence="10 11">
    <name type="scientific">Pseudoalteromonas denitrificans DSM 6059</name>
    <dbReference type="NCBI Taxonomy" id="1123010"/>
    <lineage>
        <taxon>Bacteria</taxon>
        <taxon>Pseudomonadati</taxon>
        <taxon>Pseudomonadota</taxon>
        <taxon>Gammaproteobacteria</taxon>
        <taxon>Alteromonadales</taxon>
        <taxon>Pseudoalteromonadaceae</taxon>
        <taxon>Pseudoalteromonas</taxon>
    </lineage>
</organism>